<dbReference type="InterPro" id="IPR038454">
    <property type="entry name" value="DnaA_N_sf"/>
</dbReference>
<dbReference type="GO" id="GO:0005524">
    <property type="term" value="F:ATP binding"/>
    <property type="evidence" value="ECO:0007669"/>
    <property type="project" value="UniProtKB-UniRule"/>
</dbReference>
<comment type="similarity">
    <text evidence="1 8 11">Belongs to the DnaA family.</text>
</comment>
<evidence type="ECO:0000313" key="15">
    <source>
        <dbReference type="Proteomes" id="UP000231503"/>
    </source>
</evidence>
<dbReference type="SUPFAM" id="SSF52540">
    <property type="entry name" value="P-loop containing nucleoside triphosphate hydrolases"/>
    <property type="match status" value="1"/>
</dbReference>
<dbReference type="GO" id="GO:0003688">
    <property type="term" value="F:DNA replication origin binding"/>
    <property type="evidence" value="ECO:0007669"/>
    <property type="project" value="UniProtKB-UniRule"/>
</dbReference>
<dbReference type="Pfam" id="PF08299">
    <property type="entry name" value="Bac_DnaA_C"/>
    <property type="match status" value="1"/>
</dbReference>
<evidence type="ECO:0000256" key="3">
    <source>
        <dbReference type="ARBA" id="ARBA00022705"/>
    </source>
</evidence>
<dbReference type="Proteomes" id="UP000231503">
    <property type="component" value="Unassembled WGS sequence"/>
</dbReference>
<evidence type="ECO:0000256" key="9">
    <source>
        <dbReference type="NCBIfam" id="TIGR00362"/>
    </source>
</evidence>
<gene>
    <name evidence="8 14" type="primary">dnaA</name>
    <name evidence="14" type="ORF">COU47_02465</name>
</gene>
<dbReference type="GO" id="GO:0005886">
    <property type="term" value="C:plasma membrane"/>
    <property type="evidence" value="ECO:0007669"/>
    <property type="project" value="TreeGrafter"/>
</dbReference>
<protein>
    <recommendedName>
        <fullName evidence="8 9">Chromosomal replication initiator protein DnaA</fullName>
    </recommendedName>
</protein>
<proteinExistence type="inferred from homology"/>
<sequence length="454" mass="53119">MFMTNEELWQKTLEEIRFEVSTANFITWFQHTIITEQKDQAITVGVPNAFVKEWIESKYQKPILKIIRNFVPDVRSVEFSILPKLSQKQQPASLVKKQQPQEQQEISELSIDKETNLNPRYSFDNFIVGSFNELAYAASQAIVNNLGAVYNPFFIYGGVGLGKTHLLQAVGNEIRRKNPHTKIKYISSEKFTNEFITAVQNKETNYFKERYRMIDLLIIDDIQFISKKVQTQEEIFHTFNTLYENNKQIILSSDRPPKLIENLEERLRSRFEGGMIADISEPEYEARLAILHTKRKEKDLTIADDVLEYIAASIKSNIRELEGALNLIAVRLKLQKSPLSINEVKEILSKHIQPRKVVTAKQIIRAVSKFYNTQEKFLIEKTRRKDIVKPRQIAMYLLREDFNGSYPYIGQKLGGRDHTTAIHSYEKISRDIKKDKQLQEEIKQIRLNFYYNQE</sequence>
<dbReference type="HAMAP" id="MF_00377">
    <property type="entry name" value="DnaA_bact"/>
    <property type="match status" value="1"/>
</dbReference>
<name>A0A2H0TDG2_9BACT</name>
<keyword evidence="4 8" id="KW-0547">Nucleotide-binding</keyword>
<evidence type="ECO:0000259" key="12">
    <source>
        <dbReference type="SMART" id="SM00382"/>
    </source>
</evidence>
<dbReference type="FunFam" id="3.40.50.300:FF:000668">
    <property type="entry name" value="Chromosomal replication initiator protein DnaA"/>
    <property type="match status" value="1"/>
</dbReference>
<evidence type="ECO:0000259" key="13">
    <source>
        <dbReference type="SMART" id="SM00760"/>
    </source>
</evidence>
<evidence type="ECO:0000256" key="10">
    <source>
        <dbReference type="RuleBase" id="RU000577"/>
    </source>
</evidence>
<dbReference type="EMBL" id="PFCO01000005">
    <property type="protein sequence ID" value="PIR69596.1"/>
    <property type="molecule type" value="Genomic_DNA"/>
</dbReference>
<dbReference type="CDD" id="cd06571">
    <property type="entry name" value="Bac_DnaA_C"/>
    <property type="match status" value="1"/>
</dbReference>
<keyword evidence="7 8" id="KW-0238">DNA-binding</keyword>
<feature type="region of interest" description="Domain IV, binds dsDNA" evidence="8">
    <location>
        <begin position="333"/>
        <end position="454"/>
    </location>
</feature>
<feature type="binding site" evidence="8">
    <location>
        <position position="164"/>
    </location>
    <ligand>
        <name>ATP</name>
        <dbReference type="ChEBI" id="CHEBI:30616"/>
    </ligand>
</feature>
<dbReference type="NCBIfam" id="TIGR00362">
    <property type="entry name" value="DnaA"/>
    <property type="match status" value="1"/>
</dbReference>
<feature type="binding site" evidence="8">
    <location>
        <position position="162"/>
    </location>
    <ligand>
        <name>ATP</name>
        <dbReference type="ChEBI" id="CHEBI:30616"/>
    </ligand>
</feature>
<keyword evidence="3 8" id="KW-0235">DNA replication</keyword>
<keyword evidence="6 8" id="KW-0446">Lipid-binding</keyword>
<evidence type="ECO:0000313" key="14">
    <source>
        <dbReference type="EMBL" id="PIR69596.1"/>
    </source>
</evidence>
<evidence type="ECO:0000256" key="7">
    <source>
        <dbReference type="ARBA" id="ARBA00023125"/>
    </source>
</evidence>
<evidence type="ECO:0000256" key="5">
    <source>
        <dbReference type="ARBA" id="ARBA00022840"/>
    </source>
</evidence>
<dbReference type="InterPro" id="IPR010921">
    <property type="entry name" value="Trp_repressor/repl_initiator"/>
</dbReference>
<feature type="domain" description="Chromosomal replication initiator DnaA C-terminal" evidence="13">
    <location>
        <begin position="359"/>
        <end position="428"/>
    </location>
</feature>
<evidence type="ECO:0000256" key="4">
    <source>
        <dbReference type="ARBA" id="ARBA00022741"/>
    </source>
</evidence>
<dbReference type="GO" id="GO:0008289">
    <property type="term" value="F:lipid binding"/>
    <property type="evidence" value="ECO:0007669"/>
    <property type="project" value="UniProtKB-KW"/>
</dbReference>
<comment type="function">
    <text evidence="8 10">Plays an essential role in the initiation and regulation of chromosomal replication. ATP-DnaA binds to the origin of replication (oriC) to initiate formation of the DNA replication initiation complex once per cell cycle. Binds the DnaA box (a 9 base pair repeat at the origin) and separates the double-stranded (ds)DNA. Forms a right-handed helical filament on oriC DNA; dsDNA binds to the exterior of the filament while single-stranded (ss)DNA is stabiized in the filament's interior. The ATP-DnaA-oriC complex binds and stabilizes one strand of the AT-rich DNA unwinding element (DUE), permitting loading of DNA polymerase. After initiation quickly degrades to an ADP-DnaA complex that is not apt for DNA replication. Binds acidic phospholipids.</text>
</comment>
<feature type="region of interest" description="Domain I, interacts with DnaA modulators" evidence="8">
    <location>
        <begin position="1"/>
        <end position="90"/>
    </location>
</feature>
<dbReference type="PANTHER" id="PTHR30050">
    <property type="entry name" value="CHROMOSOMAL REPLICATION INITIATOR PROTEIN DNAA"/>
    <property type="match status" value="1"/>
</dbReference>
<comment type="subunit">
    <text evidence="8">Oligomerizes as a right-handed, spiral filament on DNA at oriC.</text>
</comment>
<dbReference type="InterPro" id="IPR024633">
    <property type="entry name" value="DnaA_N_dom"/>
</dbReference>
<dbReference type="Pfam" id="PF00308">
    <property type="entry name" value="Bac_DnaA"/>
    <property type="match status" value="1"/>
</dbReference>
<dbReference type="PANTHER" id="PTHR30050:SF2">
    <property type="entry name" value="CHROMOSOMAL REPLICATION INITIATOR PROTEIN DNAA"/>
    <property type="match status" value="1"/>
</dbReference>
<evidence type="ECO:0000256" key="11">
    <source>
        <dbReference type="RuleBase" id="RU004227"/>
    </source>
</evidence>
<dbReference type="GO" id="GO:0006270">
    <property type="term" value="P:DNA replication initiation"/>
    <property type="evidence" value="ECO:0007669"/>
    <property type="project" value="UniProtKB-UniRule"/>
</dbReference>
<feature type="binding site" evidence="8">
    <location>
        <position position="163"/>
    </location>
    <ligand>
        <name>ATP</name>
        <dbReference type="ChEBI" id="CHEBI:30616"/>
    </ligand>
</feature>
<organism evidence="14 15">
    <name type="scientific">Candidatus Niyogibacteria bacterium CG10_big_fil_rev_8_21_14_0_10_46_36</name>
    <dbReference type="NCBI Taxonomy" id="1974726"/>
    <lineage>
        <taxon>Bacteria</taxon>
        <taxon>Candidatus Niyogiibacteriota</taxon>
    </lineage>
</organism>
<dbReference type="Pfam" id="PF11638">
    <property type="entry name" value="DnaA_N"/>
    <property type="match status" value="1"/>
</dbReference>
<evidence type="ECO:0000256" key="2">
    <source>
        <dbReference type="ARBA" id="ARBA00022490"/>
    </source>
</evidence>
<dbReference type="SUPFAM" id="SSF48295">
    <property type="entry name" value="TrpR-like"/>
    <property type="match status" value="1"/>
</dbReference>
<dbReference type="SMART" id="SM00760">
    <property type="entry name" value="Bac_DnaA_C"/>
    <property type="match status" value="1"/>
</dbReference>
<feature type="domain" description="AAA+ ATPase" evidence="12">
    <location>
        <begin position="149"/>
        <end position="281"/>
    </location>
</feature>
<reference evidence="15" key="1">
    <citation type="submission" date="2017-09" db="EMBL/GenBank/DDBJ databases">
        <title>Depth-based differentiation of microbial function through sediment-hosted aquifers and enrichment of novel symbionts in the deep terrestrial subsurface.</title>
        <authorList>
            <person name="Probst A.J."/>
            <person name="Ladd B."/>
            <person name="Jarett J.K."/>
            <person name="Geller-Mcgrath D.E."/>
            <person name="Sieber C.M.K."/>
            <person name="Emerson J.B."/>
            <person name="Anantharaman K."/>
            <person name="Thomas B.C."/>
            <person name="Malmstrom R."/>
            <person name="Stieglmeier M."/>
            <person name="Klingl A."/>
            <person name="Woyke T."/>
            <person name="Ryan C.M."/>
            <person name="Banfield J.F."/>
        </authorList>
    </citation>
    <scope>NUCLEOTIDE SEQUENCE [LARGE SCALE GENOMIC DNA]</scope>
</reference>
<feature type="binding site" evidence="8">
    <location>
        <position position="160"/>
    </location>
    <ligand>
        <name>ATP</name>
        <dbReference type="ChEBI" id="CHEBI:30616"/>
    </ligand>
</feature>
<dbReference type="InterPro" id="IPR013317">
    <property type="entry name" value="DnaA_dom"/>
</dbReference>
<comment type="domain">
    <text evidence="8">Domain I is involved in oligomerization and binding regulators, domain II is flexibile and of varying length in different bacteria, domain III forms the AAA+ region, while domain IV binds dsDNA.</text>
</comment>
<dbReference type="PRINTS" id="PR00051">
    <property type="entry name" value="DNAA"/>
</dbReference>
<evidence type="ECO:0000256" key="1">
    <source>
        <dbReference type="ARBA" id="ARBA00006583"/>
    </source>
</evidence>
<dbReference type="CDD" id="cd00009">
    <property type="entry name" value="AAA"/>
    <property type="match status" value="1"/>
</dbReference>
<dbReference type="InterPro" id="IPR003593">
    <property type="entry name" value="AAA+_ATPase"/>
</dbReference>
<dbReference type="Gene3D" id="1.10.1750.10">
    <property type="match status" value="1"/>
</dbReference>
<dbReference type="SMART" id="SM00382">
    <property type="entry name" value="AAA"/>
    <property type="match status" value="1"/>
</dbReference>
<evidence type="ECO:0000256" key="6">
    <source>
        <dbReference type="ARBA" id="ARBA00023121"/>
    </source>
</evidence>
<accession>A0A2H0TDG2</accession>
<evidence type="ECO:0000256" key="8">
    <source>
        <dbReference type="HAMAP-Rule" id="MF_00377"/>
    </source>
</evidence>
<keyword evidence="5 8" id="KW-0067">ATP-binding</keyword>
<comment type="caution">
    <text evidence="14">The sequence shown here is derived from an EMBL/GenBank/DDBJ whole genome shotgun (WGS) entry which is preliminary data.</text>
</comment>
<dbReference type="AlphaFoldDB" id="A0A2H0TDG2"/>
<dbReference type="InterPro" id="IPR027417">
    <property type="entry name" value="P-loop_NTPase"/>
</dbReference>
<dbReference type="Gene3D" id="3.30.300.180">
    <property type="match status" value="1"/>
</dbReference>
<feature type="region of interest" description="Domain III, AAA+ region" evidence="8">
    <location>
        <begin position="116"/>
        <end position="332"/>
    </location>
</feature>
<dbReference type="Gene3D" id="3.40.50.300">
    <property type="entry name" value="P-loop containing nucleotide triphosphate hydrolases"/>
    <property type="match status" value="1"/>
</dbReference>
<dbReference type="GO" id="GO:0006275">
    <property type="term" value="P:regulation of DNA replication"/>
    <property type="evidence" value="ECO:0007669"/>
    <property type="project" value="UniProtKB-UniRule"/>
</dbReference>
<keyword evidence="2 8" id="KW-0963">Cytoplasm</keyword>
<dbReference type="InterPro" id="IPR013159">
    <property type="entry name" value="DnaA_C"/>
</dbReference>
<comment type="subcellular location">
    <subcellularLocation>
        <location evidence="8">Cytoplasm</location>
    </subcellularLocation>
</comment>
<dbReference type="Gene3D" id="1.10.8.60">
    <property type="match status" value="1"/>
</dbReference>
<dbReference type="InterPro" id="IPR001957">
    <property type="entry name" value="Chromosome_initiator_DnaA"/>
</dbReference>
<comment type="caution">
    <text evidence="8">Lacks conserved residue(s) required for the propagation of feature annotation.</text>
</comment>
<dbReference type="GO" id="GO:0005737">
    <property type="term" value="C:cytoplasm"/>
    <property type="evidence" value="ECO:0007669"/>
    <property type="project" value="UniProtKB-SubCell"/>
</dbReference>
<dbReference type="InterPro" id="IPR020591">
    <property type="entry name" value="Chromosome_initiator_DnaA-like"/>
</dbReference>